<dbReference type="GO" id="GO:0046872">
    <property type="term" value="F:metal ion binding"/>
    <property type="evidence" value="ECO:0007669"/>
    <property type="project" value="UniProtKB-KW"/>
</dbReference>
<comment type="similarity">
    <text evidence="1 13">Belongs to the reverse transcriptase family. Telomerase subfamily.</text>
</comment>
<dbReference type="PROSITE" id="PS50878">
    <property type="entry name" value="RT_POL"/>
    <property type="match status" value="1"/>
</dbReference>
<dbReference type="GO" id="GO:0000781">
    <property type="term" value="C:chromosome, telomeric region"/>
    <property type="evidence" value="ECO:0007669"/>
    <property type="project" value="UniProtKB-SubCell"/>
</dbReference>
<dbReference type="PANTHER" id="PTHR12066">
    <property type="entry name" value="TELOMERASE REVERSE TRANSCRIPTASE"/>
    <property type="match status" value="1"/>
</dbReference>
<comment type="caution">
    <text evidence="16">The sequence shown here is derived from an EMBL/GenBank/DDBJ whole genome shotgun (WGS) entry which is preliminary data.</text>
</comment>
<feature type="region of interest" description="Disordered" evidence="14">
    <location>
        <begin position="184"/>
        <end position="236"/>
    </location>
</feature>
<keyword evidence="10 13" id="KW-0695">RNA-directed DNA polymerase</keyword>
<feature type="region of interest" description="Disordered" evidence="14">
    <location>
        <begin position="294"/>
        <end position="326"/>
    </location>
</feature>
<evidence type="ECO:0000256" key="11">
    <source>
        <dbReference type="ARBA" id="ARBA00023242"/>
    </source>
</evidence>
<evidence type="ECO:0000256" key="1">
    <source>
        <dbReference type="ARBA" id="ARBA00008001"/>
    </source>
</evidence>
<keyword evidence="9 13" id="KW-0779">Telomere</keyword>
<evidence type="ECO:0000256" key="7">
    <source>
        <dbReference type="ARBA" id="ARBA00022723"/>
    </source>
</evidence>
<keyword evidence="11 13" id="KW-0539">Nucleus</keyword>
<dbReference type="Pfam" id="PF12009">
    <property type="entry name" value="Telomerase_RBD"/>
    <property type="match status" value="1"/>
</dbReference>
<dbReference type="SUPFAM" id="SSF56672">
    <property type="entry name" value="DNA/RNA polymerases"/>
    <property type="match status" value="1"/>
</dbReference>
<dbReference type="InterPro" id="IPR003545">
    <property type="entry name" value="Telomerase_RT"/>
</dbReference>
<dbReference type="Gene3D" id="3.10.10.20">
    <property type="match status" value="1"/>
</dbReference>
<sequence>MHTEKHTILHHIFDRVYTLPELLEKLIDTSHSPLKLVKDGDDSQYTNFVQNARVALPEDEALPNKPMKITPPILKQSDAILKTSSVKWDENEKNIITRGYEVAKSESFGTLSGHSAVKNIFINTLVSELKSFIWDKLLERIGEEAMFYLLKKTMIFVPTKNQCFYQLTGEFALRVIAQKYKNHTIPENPSKAKSKSIEKSPKKKQKDTNESNQKENDKCIDTARPTPELRFSSQSAPDLSEIVDKNYLKRTFSDVTCTNSSENNHADTKRQKIDTTSHKTIDKNAALKRRQAFQNNVWANSGSSSTSTSSNSIESRKDKASAGGSTINQSAKYSTISFSRSQLLYGKCTKIYKGKDQSNSLNIRWGLPQDHILCRLHKKRNESSSINELMKDMFQNEELFRTLNIPKPKLSGWRKKVLEPLVYRLLKLHGKCKYRFYLYKICRSSWRLRDYKQVEKYTQQAGAFESESDEDIDEDVRPTQNMAAATQLSCSTYFAGGKVAPSMFSYPAALATTPLCTNSHNKQPKNTKGRQKLAEQQGVVTNDGKNEGERGNLALLPPLFGSDDEDVEEGKYSLMDIENINDESGAPIPAGTRVLAKETDNNDIRSPKNPAEPSSSSILRFASQNSLRQILYQDSPTDTKNKVPDSVDGYDAAAFEGLKLLADQSGGHEKSVLDAQCASDKVSEFVLACVRNVIPEDLIGDPNNKKKDSNRLALRKAIITFLCGRRFEKITMHNLLQGFKLNECDSWLKNPKFKSKTNYPGKKKGKAQRFHEQPEESKLRRNLFASFVYWLFSRYIIPLVKAHFYTTECNGQKNDIVYFRHDVWTKITAPAWEKLKTKMFKLVKKNEIKDIVTDRRLSYAPIRLLPKKTGFRPITNLKRSGLSWDMFVGSIDSINRRKSLMQPINKTLNDAFHIMSYEMVNQPVVFSGSAFGFNDIYKALKSFKTGTEELLAKQKFTDLVHDISENTAHSLFVDNVVYPIVYSNDILSLITEHIKKHLVKIGNSLYLQTTGIPQGSVLSPILCNLLYARLEHKKLSSLYGRDTLMLRFVDDFLIITLDKNKAIRFMDLMTQGFPDYGCIINPEKTLSNFDPRSVGDSNDVTKSGPISRAGFPWCGFIIDEKSLSVRVDYSKFRGANLMSNTASDISNRPGKTLLQRVLKYGFYDDQYSSIHMYIFKKHC</sequence>
<dbReference type="GO" id="GO:0070034">
    <property type="term" value="F:telomerase RNA binding"/>
    <property type="evidence" value="ECO:0007669"/>
    <property type="project" value="TreeGrafter"/>
</dbReference>
<dbReference type="InterPro" id="IPR043502">
    <property type="entry name" value="DNA/RNA_pol_sf"/>
</dbReference>
<evidence type="ECO:0000256" key="4">
    <source>
        <dbReference type="ARBA" id="ARBA00022454"/>
    </source>
</evidence>
<dbReference type="EMBL" id="JANBPU010000022">
    <property type="protein sequence ID" value="KAJ1919740.1"/>
    <property type="molecule type" value="Genomic_DNA"/>
</dbReference>
<evidence type="ECO:0000259" key="15">
    <source>
        <dbReference type="PROSITE" id="PS50878"/>
    </source>
</evidence>
<protein>
    <recommendedName>
        <fullName evidence="3 13">Telomerase reverse transcriptase</fullName>
        <ecNumber evidence="2 13">2.7.7.49</ecNumber>
    </recommendedName>
    <alternativeName>
        <fullName evidence="13">Telomerase catalytic subunit</fullName>
    </alternativeName>
</protein>
<keyword evidence="7 13" id="KW-0479">Metal-binding</keyword>
<keyword evidence="6 13" id="KW-0548">Nucleotidyltransferase</keyword>
<dbReference type="Gene3D" id="3.30.70.2630">
    <property type="match status" value="1"/>
</dbReference>
<feature type="compositionally biased region" description="Basic and acidic residues" evidence="14">
    <location>
        <begin position="264"/>
        <end position="280"/>
    </location>
</feature>
<feature type="domain" description="Reverse transcriptase" evidence="15">
    <location>
        <begin position="846"/>
        <end position="1118"/>
    </location>
</feature>
<comment type="function">
    <text evidence="13">Telomerase is a ribonucleoprotein enzyme essential for the replication of chromosome termini in most eukaryotes. It elongates telomeres. It is a reverse transcriptase that adds simple sequence repeats to chromosome ends by copying a template sequence within the RNA component of the enzyme.</text>
</comment>
<evidence type="ECO:0000256" key="3">
    <source>
        <dbReference type="ARBA" id="ARBA00016182"/>
    </source>
</evidence>
<feature type="region of interest" description="Disordered" evidence="14">
    <location>
        <begin position="598"/>
        <end position="617"/>
    </location>
</feature>
<dbReference type="PANTHER" id="PTHR12066:SF0">
    <property type="entry name" value="TELOMERASE REVERSE TRANSCRIPTASE"/>
    <property type="match status" value="1"/>
</dbReference>
<evidence type="ECO:0000256" key="14">
    <source>
        <dbReference type="SAM" id="MobiDB-lite"/>
    </source>
</evidence>
<dbReference type="OrthoDB" id="289721at2759"/>
<evidence type="ECO:0000256" key="8">
    <source>
        <dbReference type="ARBA" id="ARBA00022842"/>
    </source>
</evidence>
<proteinExistence type="inferred from homology"/>
<dbReference type="Proteomes" id="UP001150538">
    <property type="component" value="Unassembled WGS sequence"/>
</dbReference>
<evidence type="ECO:0000313" key="17">
    <source>
        <dbReference type="Proteomes" id="UP001150538"/>
    </source>
</evidence>
<feature type="region of interest" description="Disordered" evidence="14">
    <location>
        <begin position="258"/>
        <end position="280"/>
    </location>
</feature>
<evidence type="ECO:0000256" key="6">
    <source>
        <dbReference type="ARBA" id="ARBA00022695"/>
    </source>
</evidence>
<dbReference type="InterPro" id="IPR021891">
    <property type="entry name" value="Telomerase_RBD"/>
</dbReference>
<evidence type="ECO:0000256" key="13">
    <source>
        <dbReference type="RuleBase" id="RU365061"/>
    </source>
</evidence>
<organism evidence="16 17">
    <name type="scientific">Mycoemilia scoparia</name>
    <dbReference type="NCBI Taxonomy" id="417184"/>
    <lineage>
        <taxon>Eukaryota</taxon>
        <taxon>Fungi</taxon>
        <taxon>Fungi incertae sedis</taxon>
        <taxon>Zoopagomycota</taxon>
        <taxon>Kickxellomycotina</taxon>
        <taxon>Kickxellomycetes</taxon>
        <taxon>Kickxellales</taxon>
        <taxon>Kickxellaceae</taxon>
        <taxon>Mycoemilia</taxon>
    </lineage>
</organism>
<reference evidence="16" key="1">
    <citation type="submission" date="2022-07" db="EMBL/GenBank/DDBJ databases">
        <title>Phylogenomic reconstructions and comparative analyses of Kickxellomycotina fungi.</title>
        <authorList>
            <person name="Reynolds N.K."/>
            <person name="Stajich J.E."/>
            <person name="Barry K."/>
            <person name="Grigoriev I.V."/>
            <person name="Crous P."/>
            <person name="Smith M.E."/>
        </authorList>
    </citation>
    <scope>NUCLEOTIDE SEQUENCE</scope>
    <source>
        <strain evidence="16">NBRC 100468</strain>
    </source>
</reference>
<evidence type="ECO:0000256" key="9">
    <source>
        <dbReference type="ARBA" id="ARBA00022895"/>
    </source>
</evidence>
<keyword evidence="5 13" id="KW-0808">Transferase</keyword>
<gene>
    <name evidence="16" type="ORF">H4219_001769</name>
</gene>
<feature type="region of interest" description="Disordered" evidence="14">
    <location>
        <begin position="542"/>
        <end position="562"/>
    </location>
</feature>
<evidence type="ECO:0000256" key="2">
    <source>
        <dbReference type="ARBA" id="ARBA00012493"/>
    </source>
</evidence>
<dbReference type="Gene3D" id="1.10.10.2210">
    <property type="match status" value="1"/>
</dbReference>
<dbReference type="GO" id="GO:0000333">
    <property type="term" value="C:telomerase catalytic core complex"/>
    <property type="evidence" value="ECO:0007669"/>
    <property type="project" value="TreeGrafter"/>
</dbReference>
<dbReference type="EC" id="2.7.7.49" evidence="2 13"/>
<name>A0A9W8A515_9FUNG</name>
<dbReference type="GO" id="GO:0003720">
    <property type="term" value="F:telomerase activity"/>
    <property type="evidence" value="ECO:0007669"/>
    <property type="project" value="InterPro"/>
</dbReference>
<dbReference type="CDD" id="cd01648">
    <property type="entry name" value="TERT"/>
    <property type="match status" value="1"/>
</dbReference>
<keyword evidence="8 13" id="KW-0460">Magnesium</keyword>
<evidence type="ECO:0000256" key="5">
    <source>
        <dbReference type="ARBA" id="ARBA00022679"/>
    </source>
</evidence>
<accession>A0A9W8A515</accession>
<evidence type="ECO:0000256" key="12">
    <source>
        <dbReference type="ARBA" id="ARBA00048173"/>
    </source>
</evidence>
<feature type="compositionally biased region" description="Basic and acidic residues" evidence="14">
    <location>
        <begin position="195"/>
        <end position="221"/>
    </location>
</feature>
<keyword evidence="4 13" id="KW-0158">Chromosome</keyword>
<dbReference type="SMART" id="SM00975">
    <property type="entry name" value="Telomerase_RBD"/>
    <property type="match status" value="1"/>
</dbReference>
<keyword evidence="17" id="KW-1185">Reference proteome</keyword>
<dbReference type="Gene3D" id="1.10.132.70">
    <property type="match status" value="2"/>
</dbReference>
<feature type="compositionally biased region" description="Low complexity" evidence="14">
    <location>
        <begin position="300"/>
        <end position="312"/>
    </location>
</feature>
<dbReference type="GO" id="GO:0042162">
    <property type="term" value="F:telomeric DNA binding"/>
    <property type="evidence" value="ECO:0007669"/>
    <property type="project" value="TreeGrafter"/>
</dbReference>
<dbReference type="Pfam" id="PF00078">
    <property type="entry name" value="RVT_1"/>
    <property type="match status" value="1"/>
</dbReference>
<evidence type="ECO:0000313" key="16">
    <source>
        <dbReference type="EMBL" id="KAJ1919740.1"/>
    </source>
</evidence>
<dbReference type="AlphaFoldDB" id="A0A9W8A515"/>
<comment type="catalytic activity">
    <reaction evidence="12 13">
        <text>DNA(n) + a 2'-deoxyribonucleoside 5'-triphosphate = DNA(n+1) + diphosphate</text>
        <dbReference type="Rhea" id="RHEA:22508"/>
        <dbReference type="Rhea" id="RHEA-COMP:17339"/>
        <dbReference type="Rhea" id="RHEA-COMP:17340"/>
        <dbReference type="ChEBI" id="CHEBI:33019"/>
        <dbReference type="ChEBI" id="CHEBI:61560"/>
        <dbReference type="ChEBI" id="CHEBI:173112"/>
        <dbReference type="EC" id="2.7.7.49"/>
    </reaction>
</comment>
<dbReference type="GO" id="GO:0007004">
    <property type="term" value="P:telomere maintenance via telomerase"/>
    <property type="evidence" value="ECO:0007669"/>
    <property type="project" value="TreeGrafter"/>
</dbReference>
<dbReference type="InterPro" id="IPR000477">
    <property type="entry name" value="RT_dom"/>
</dbReference>
<comment type="subcellular location">
    <subcellularLocation>
        <location evidence="13">Nucleus</location>
    </subcellularLocation>
    <subcellularLocation>
        <location evidence="13">Chromosome</location>
        <location evidence="13">Telomere</location>
    </subcellularLocation>
</comment>
<evidence type="ECO:0000256" key="10">
    <source>
        <dbReference type="ARBA" id="ARBA00022918"/>
    </source>
</evidence>